<reference evidence="1" key="1">
    <citation type="submission" date="2020-08" db="EMBL/GenBank/DDBJ databases">
        <title>Multicomponent nature underlies the extraordinary mechanical properties of spider dragline silk.</title>
        <authorList>
            <person name="Kono N."/>
            <person name="Nakamura H."/>
            <person name="Mori M."/>
            <person name="Yoshida Y."/>
            <person name="Ohtoshi R."/>
            <person name="Malay A.D."/>
            <person name="Moran D.A.P."/>
            <person name="Tomita M."/>
            <person name="Numata K."/>
            <person name="Arakawa K."/>
        </authorList>
    </citation>
    <scope>NUCLEOTIDE SEQUENCE</scope>
</reference>
<protein>
    <submittedName>
        <fullName evidence="1">Uncharacterized protein</fullName>
    </submittedName>
</protein>
<dbReference type="Proteomes" id="UP000887013">
    <property type="component" value="Unassembled WGS sequence"/>
</dbReference>
<sequence>MTFQHGTKRSVSRVIDSTLWCWSPQSNVGLKHAAASEAGEQVFVAVVWLTDCFHRRCSSLRRVSYRFDLGRPCVGIS</sequence>
<evidence type="ECO:0000313" key="2">
    <source>
        <dbReference type="Proteomes" id="UP000887013"/>
    </source>
</evidence>
<evidence type="ECO:0000313" key="1">
    <source>
        <dbReference type="EMBL" id="GFT64374.1"/>
    </source>
</evidence>
<comment type="caution">
    <text evidence="1">The sequence shown here is derived from an EMBL/GenBank/DDBJ whole genome shotgun (WGS) entry which is preliminary data.</text>
</comment>
<proteinExistence type="predicted"/>
<accession>A0A8X6PES5</accession>
<dbReference type="AlphaFoldDB" id="A0A8X6PES5"/>
<dbReference type="EMBL" id="BMAW01019619">
    <property type="protein sequence ID" value="GFT64374.1"/>
    <property type="molecule type" value="Genomic_DNA"/>
</dbReference>
<organism evidence="1 2">
    <name type="scientific">Nephila pilipes</name>
    <name type="common">Giant wood spider</name>
    <name type="synonym">Nephila maculata</name>
    <dbReference type="NCBI Taxonomy" id="299642"/>
    <lineage>
        <taxon>Eukaryota</taxon>
        <taxon>Metazoa</taxon>
        <taxon>Ecdysozoa</taxon>
        <taxon>Arthropoda</taxon>
        <taxon>Chelicerata</taxon>
        <taxon>Arachnida</taxon>
        <taxon>Araneae</taxon>
        <taxon>Araneomorphae</taxon>
        <taxon>Entelegynae</taxon>
        <taxon>Araneoidea</taxon>
        <taxon>Nephilidae</taxon>
        <taxon>Nephila</taxon>
    </lineage>
</organism>
<keyword evidence="2" id="KW-1185">Reference proteome</keyword>
<name>A0A8X6PES5_NEPPI</name>
<gene>
    <name evidence="1" type="ORF">NPIL_162481</name>
</gene>